<dbReference type="Proteomes" id="UP000800235">
    <property type="component" value="Unassembled WGS sequence"/>
</dbReference>
<evidence type="ECO:0000256" key="2">
    <source>
        <dbReference type="SAM" id="Phobius"/>
    </source>
</evidence>
<dbReference type="AlphaFoldDB" id="A0A9P4P376"/>
<dbReference type="InterPro" id="IPR006693">
    <property type="entry name" value="AB_hydrolase_lipase"/>
</dbReference>
<dbReference type="Gene3D" id="3.40.50.1820">
    <property type="entry name" value="alpha/beta hydrolase"/>
    <property type="match status" value="1"/>
</dbReference>
<evidence type="ECO:0000313" key="4">
    <source>
        <dbReference type="EMBL" id="KAF2435824.1"/>
    </source>
</evidence>
<dbReference type="PANTHER" id="PTHR11005">
    <property type="entry name" value="LYSOSOMAL ACID LIPASE-RELATED"/>
    <property type="match status" value="1"/>
</dbReference>
<dbReference type="InterPro" id="IPR029058">
    <property type="entry name" value="AB_hydrolase_fold"/>
</dbReference>
<keyword evidence="2" id="KW-1133">Transmembrane helix</keyword>
<dbReference type="SUPFAM" id="SSF53474">
    <property type="entry name" value="alpha/beta-Hydrolases"/>
    <property type="match status" value="1"/>
</dbReference>
<dbReference type="EMBL" id="MU007012">
    <property type="protein sequence ID" value="KAF2435824.1"/>
    <property type="molecule type" value="Genomic_DNA"/>
</dbReference>
<accession>A0A9P4P376</accession>
<dbReference type="OrthoDB" id="6130531at2759"/>
<evidence type="ECO:0000256" key="1">
    <source>
        <dbReference type="SAM" id="MobiDB-lite"/>
    </source>
</evidence>
<comment type="caution">
    <text evidence="4">The sequence shown here is derived from an EMBL/GenBank/DDBJ whole genome shotgun (WGS) entry which is preliminary data.</text>
</comment>
<gene>
    <name evidence="4" type="ORF">EJ08DRAFT_645510</name>
</gene>
<keyword evidence="5" id="KW-1185">Reference proteome</keyword>
<name>A0A9P4P376_9PEZI</name>
<protein>
    <submittedName>
        <fullName evidence="4">Alpha/beta-hydrolase</fullName>
    </submittedName>
</protein>
<feature type="region of interest" description="Disordered" evidence="1">
    <location>
        <begin position="1"/>
        <end position="29"/>
    </location>
</feature>
<keyword evidence="2" id="KW-0812">Transmembrane</keyword>
<evidence type="ECO:0000259" key="3">
    <source>
        <dbReference type="Pfam" id="PF04083"/>
    </source>
</evidence>
<reference evidence="4" key="1">
    <citation type="journal article" date="2020" name="Stud. Mycol.">
        <title>101 Dothideomycetes genomes: a test case for predicting lifestyles and emergence of pathogens.</title>
        <authorList>
            <person name="Haridas S."/>
            <person name="Albert R."/>
            <person name="Binder M."/>
            <person name="Bloem J."/>
            <person name="Labutti K."/>
            <person name="Salamov A."/>
            <person name="Andreopoulos B."/>
            <person name="Baker S."/>
            <person name="Barry K."/>
            <person name="Bills G."/>
            <person name="Bluhm B."/>
            <person name="Cannon C."/>
            <person name="Castanera R."/>
            <person name="Culley D."/>
            <person name="Daum C."/>
            <person name="Ezra D."/>
            <person name="Gonzalez J."/>
            <person name="Henrissat B."/>
            <person name="Kuo A."/>
            <person name="Liang C."/>
            <person name="Lipzen A."/>
            <person name="Lutzoni F."/>
            <person name="Magnuson J."/>
            <person name="Mondo S."/>
            <person name="Nolan M."/>
            <person name="Ohm R."/>
            <person name="Pangilinan J."/>
            <person name="Park H.-J."/>
            <person name="Ramirez L."/>
            <person name="Alfaro M."/>
            <person name="Sun H."/>
            <person name="Tritt A."/>
            <person name="Yoshinaga Y."/>
            <person name="Zwiers L.-H."/>
            <person name="Turgeon B."/>
            <person name="Goodwin S."/>
            <person name="Spatafora J."/>
            <person name="Crous P."/>
            <person name="Grigoriev I."/>
        </authorList>
    </citation>
    <scope>NUCLEOTIDE SEQUENCE</scope>
    <source>
        <strain evidence="4">CBS 130266</strain>
    </source>
</reference>
<feature type="domain" description="Partial AB-hydrolase lipase" evidence="3">
    <location>
        <begin position="290"/>
        <end position="373"/>
    </location>
</feature>
<sequence length="741" mass="84294">MKTTDGIVTPPGSAMGSLSSDSHSNKTRPAIEFAKQAEKLAQYTVDQETEETGSTQAVEAKFVTPQDPIIITVDGARLPSVPREEAIKLNRLKAELEGRDPNHSTPAFSVAREAKDGAIHGIRPPEEQDQEQDSSEGVDEPLSRAIPPSKTNPLFPPLPMWGPPTLMRNLQSRIFRISAAVLSFCFLLTIILGALFTCVPKLLHGFSMRFRGQDPAKLRPFYEEERRLQRDRRAKEREWKLEHAKIRRSQLREKSVTEDKEQVASNSLPSFGDEKFKATDGGPDPLVCDVAYYARRVGLDCETFWVETEDGFIIELWHLFNPLTSRKAQSADFKPEFLPGESSSEGELPEEGGRYPVLLIHGLLQSSGAYCCTDENSLAFFLAKSGLDVWLGNNRCGFKPRHSHLKPTDSRIWAWNIRQMGVLDLPALISRVLHETGFSQLALVAHSQGTTQTLVALAKEQRPEIGDLISVVCLLAPAAYAGPLIGKMYFKFMRVISPAMFRAMFGIHAFIPFMMKMHKLLPGKFYGFMGYRVFSFLFNWTDQRWDRELRDRCFQFAPVYVSAESMRWWLGRECFARHKCILSTKQESQMENEEDLEDDEVCEDGDLDNMEITKSKDRGRFSWYDEHVPPLALWVAGSDDLVDGKRLLRRFERGREPFVEIVHQSVIEEYEHLDVIWAIDSIEKVGKGVLETIWKTVPDQYRNVCRTPVGCEEVKAWKGRRSRTVEKDSAAEEGLRQDTHR</sequence>
<feature type="compositionally biased region" description="Acidic residues" evidence="1">
    <location>
        <begin position="127"/>
        <end position="139"/>
    </location>
</feature>
<keyword evidence="2" id="KW-0472">Membrane</keyword>
<dbReference type="GO" id="GO:0006629">
    <property type="term" value="P:lipid metabolic process"/>
    <property type="evidence" value="ECO:0007669"/>
    <property type="project" value="InterPro"/>
</dbReference>
<feature type="compositionally biased region" description="Basic and acidic residues" evidence="1">
    <location>
        <begin position="723"/>
        <end position="741"/>
    </location>
</feature>
<feature type="transmembrane region" description="Helical" evidence="2">
    <location>
        <begin position="174"/>
        <end position="199"/>
    </location>
</feature>
<evidence type="ECO:0000313" key="5">
    <source>
        <dbReference type="Proteomes" id="UP000800235"/>
    </source>
</evidence>
<dbReference type="FunFam" id="3.40.50.1820:FF:000193">
    <property type="entry name" value="Ab-hydrolase associated lipase"/>
    <property type="match status" value="1"/>
</dbReference>
<feature type="region of interest" description="Disordered" evidence="1">
    <location>
        <begin position="722"/>
        <end position="741"/>
    </location>
</feature>
<proteinExistence type="predicted"/>
<feature type="region of interest" description="Disordered" evidence="1">
    <location>
        <begin position="121"/>
        <end position="157"/>
    </location>
</feature>
<dbReference type="Pfam" id="PF04083">
    <property type="entry name" value="Abhydro_lipase"/>
    <property type="match status" value="1"/>
</dbReference>
<organism evidence="4 5">
    <name type="scientific">Tothia fuscella</name>
    <dbReference type="NCBI Taxonomy" id="1048955"/>
    <lineage>
        <taxon>Eukaryota</taxon>
        <taxon>Fungi</taxon>
        <taxon>Dikarya</taxon>
        <taxon>Ascomycota</taxon>
        <taxon>Pezizomycotina</taxon>
        <taxon>Dothideomycetes</taxon>
        <taxon>Pleosporomycetidae</taxon>
        <taxon>Venturiales</taxon>
        <taxon>Cylindrosympodiaceae</taxon>
        <taxon>Tothia</taxon>
    </lineage>
</organism>